<evidence type="ECO:0008006" key="4">
    <source>
        <dbReference type="Google" id="ProtNLM"/>
    </source>
</evidence>
<dbReference type="AlphaFoldDB" id="A0A0F9NJ69"/>
<dbReference type="PRINTS" id="PR00080">
    <property type="entry name" value="SDRFAMILY"/>
</dbReference>
<dbReference type="EMBL" id="LAZR01003320">
    <property type="protein sequence ID" value="KKN19600.1"/>
    <property type="molecule type" value="Genomic_DNA"/>
</dbReference>
<gene>
    <name evidence="3" type="ORF">LCGC14_0944150</name>
</gene>
<comment type="caution">
    <text evidence="3">The sequence shown here is derived from an EMBL/GenBank/DDBJ whole genome shotgun (WGS) entry which is preliminary data.</text>
</comment>
<evidence type="ECO:0000256" key="1">
    <source>
        <dbReference type="ARBA" id="ARBA00006484"/>
    </source>
</evidence>
<proteinExistence type="inferred from homology"/>
<dbReference type="CDD" id="cd05233">
    <property type="entry name" value="SDR_c"/>
    <property type="match status" value="1"/>
</dbReference>
<evidence type="ECO:0000256" key="2">
    <source>
        <dbReference type="ARBA" id="ARBA00023002"/>
    </source>
</evidence>
<sequence length="283" mass="31374">MKDLKDKVAVITGAGSGIGLALAILCAKEGMKVVLADIDVKFLRRAKRKMERMGASFLTVLTDVSKPTDIGALAKKTLDTFGAIHLLINNAGIGYSKYTWNYTLKDWEWQLGVCLFGVIHGVRIFTPIMLKQDTECHIVNVSSIEGLVSGSLSGGAIYGVAKHGVLSLSETLRNEMEQIESKVKISVVCPGWVNTRIFFGDIHRPVEFQNDSKEEIEDTKVTGIYDNLDAFLKESPPISAEQSAKIIIQGVKDENFYILTHKDHVLKGWVKKRFDEILNAFDN</sequence>
<organism evidence="3">
    <name type="scientific">marine sediment metagenome</name>
    <dbReference type="NCBI Taxonomy" id="412755"/>
    <lineage>
        <taxon>unclassified sequences</taxon>
        <taxon>metagenomes</taxon>
        <taxon>ecological metagenomes</taxon>
    </lineage>
</organism>
<keyword evidence="2" id="KW-0560">Oxidoreductase</keyword>
<dbReference type="Pfam" id="PF00106">
    <property type="entry name" value="adh_short"/>
    <property type="match status" value="1"/>
</dbReference>
<dbReference type="Gene3D" id="3.40.50.720">
    <property type="entry name" value="NAD(P)-binding Rossmann-like Domain"/>
    <property type="match status" value="1"/>
</dbReference>
<dbReference type="PRINTS" id="PR00081">
    <property type="entry name" value="GDHRDH"/>
</dbReference>
<evidence type="ECO:0000313" key="3">
    <source>
        <dbReference type="EMBL" id="KKN19600.1"/>
    </source>
</evidence>
<reference evidence="3" key="1">
    <citation type="journal article" date="2015" name="Nature">
        <title>Complex archaea that bridge the gap between prokaryotes and eukaryotes.</title>
        <authorList>
            <person name="Spang A."/>
            <person name="Saw J.H."/>
            <person name="Jorgensen S.L."/>
            <person name="Zaremba-Niedzwiedzka K."/>
            <person name="Martijn J."/>
            <person name="Lind A.E."/>
            <person name="van Eijk R."/>
            <person name="Schleper C."/>
            <person name="Guy L."/>
            <person name="Ettema T.J."/>
        </authorList>
    </citation>
    <scope>NUCLEOTIDE SEQUENCE</scope>
</reference>
<dbReference type="InterPro" id="IPR036291">
    <property type="entry name" value="NAD(P)-bd_dom_sf"/>
</dbReference>
<dbReference type="PANTHER" id="PTHR44196">
    <property type="entry name" value="DEHYDROGENASE/REDUCTASE SDR FAMILY MEMBER 7B"/>
    <property type="match status" value="1"/>
</dbReference>
<dbReference type="SUPFAM" id="SSF51735">
    <property type="entry name" value="NAD(P)-binding Rossmann-fold domains"/>
    <property type="match status" value="1"/>
</dbReference>
<comment type="similarity">
    <text evidence="1">Belongs to the short-chain dehydrogenases/reductases (SDR) family.</text>
</comment>
<dbReference type="GO" id="GO:0016491">
    <property type="term" value="F:oxidoreductase activity"/>
    <property type="evidence" value="ECO:0007669"/>
    <property type="project" value="UniProtKB-KW"/>
</dbReference>
<accession>A0A0F9NJ69</accession>
<dbReference type="InterPro" id="IPR002347">
    <property type="entry name" value="SDR_fam"/>
</dbReference>
<dbReference type="PANTHER" id="PTHR44196:SF1">
    <property type="entry name" value="DEHYDROGENASE_REDUCTASE SDR FAMILY MEMBER 7B"/>
    <property type="match status" value="1"/>
</dbReference>
<name>A0A0F9NJ69_9ZZZZ</name>
<protein>
    <recommendedName>
        <fullName evidence="4">3-oxoacyl-ACP reductase</fullName>
    </recommendedName>
</protein>
<dbReference type="GO" id="GO:0016020">
    <property type="term" value="C:membrane"/>
    <property type="evidence" value="ECO:0007669"/>
    <property type="project" value="TreeGrafter"/>
</dbReference>